<evidence type="ECO:0000313" key="2">
    <source>
        <dbReference type="Proteomes" id="UP001549031"/>
    </source>
</evidence>
<dbReference type="EMBL" id="JBEPLJ010000008">
    <property type="protein sequence ID" value="MET3586272.1"/>
    <property type="molecule type" value="Genomic_DNA"/>
</dbReference>
<sequence>MAGTNHKLDMRLSMLLDREMPPEEQQELEGLLKEDAQARAAHDILGHGNSRGREIFDDLLKEPVPLDLVRIIKTAPPPRKAVRLPAEERSSLSFRPSPMQAVLGGVLLLALGGGLGFMAGQQVSMPSQALVIESGDWLDDLVAHYRMFSRQPGHLVEMPATDSAAIVEWLLGNTGINFRIPDLSENGLTFEGARLFTAGGQPVGELIYTSAEGEVISILFRKNRPDDDGFSELIRDNIALISWKSATATYVAVGPSSAASLDEVAAKAAGLI</sequence>
<comment type="caution">
    <text evidence="1">The sequence shown here is derived from an EMBL/GenBank/DDBJ whole genome shotgun (WGS) entry which is preliminary data.</text>
</comment>
<dbReference type="Proteomes" id="UP001549031">
    <property type="component" value="Unassembled WGS sequence"/>
</dbReference>
<evidence type="ECO:0000313" key="1">
    <source>
        <dbReference type="EMBL" id="MET3586272.1"/>
    </source>
</evidence>
<gene>
    <name evidence="1" type="ORF">ABID21_002389</name>
</gene>
<keyword evidence="2" id="KW-1185">Reference proteome</keyword>
<protein>
    <submittedName>
        <fullName evidence="1">Anti-sigma factor RsiW</fullName>
    </submittedName>
</protein>
<accession>A0ABV2H6U0</accession>
<dbReference type="RefSeq" id="WP_247244113.1">
    <property type="nucleotide sequence ID" value="NZ_JALJRA010000008.1"/>
</dbReference>
<name>A0ABV2H6U0_9HYPH</name>
<organism evidence="1 2">
    <name type="scientific">Pseudorhizobium tarimense</name>
    <dbReference type="NCBI Taxonomy" id="1079109"/>
    <lineage>
        <taxon>Bacteria</taxon>
        <taxon>Pseudomonadati</taxon>
        <taxon>Pseudomonadota</taxon>
        <taxon>Alphaproteobacteria</taxon>
        <taxon>Hyphomicrobiales</taxon>
        <taxon>Rhizobiaceae</taxon>
        <taxon>Rhizobium/Agrobacterium group</taxon>
        <taxon>Pseudorhizobium</taxon>
    </lineage>
</organism>
<proteinExistence type="predicted"/>
<reference evidence="1 2" key="1">
    <citation type="submission" date="2024-06" db="EMBL/GenBank/DDBJ databases">
        <title>Genomic Encyclopedia of Type Strains, Phase IV (KMG-IV): sequencing the most valuable type-strain genomes for metagenomic binning, comparative biology and taxonomic classification.</title>
        <authorList>
            <person name="Goeker M."/>
        </authorList>
    </citation>
    <scope>NUCLEOTIDE SEQUENCE [LARGE SCALE GENOMIC DNA]</scope>
    <source>
        <strain evidence="1 2">DSM 105042</strain>
    </source>
</reference>